<organism evidence="3 4">
    <name type="scientific">Elaphomyces granulatus</name>
    <dbReference type="NCBI Taxonomy" id="519963"/>
    <lineage>
        <taxon>Eukaryota</taxon>
        <taxon>Fungi</taxon>
        <taxon>Dikarya</taxon>
        <taxon>Ascomycota</taxon>
        <taxon>Pezizomycotina</taxon>
        <taxon>Eurotiomycetes</taxon>
        <taxon>Eurotiomycetidae</taxon>
        <taxon>Eurotiales</taxon>
        <taxon>Elaphomycetaceae</taxon>
        <taxon>Elaphomyces</taxon>
    </lineage>
</organism>
<dbReference type="EMBL" id="NPHW01003916">
    <property type="protein sequence ID" value="OXV08739.1"/>
    <property type="molecule type" value="Genomic_DNA"/>
</dbReference>
<dbReference type="Pfam" id="PF17921">
    <property type="entry name" value="Integrase_H2C2"/>
    <property type="match status" value="1"/>
</dbReference>
<feature type="compositionally biased region" description="Polar residues" evidence="1">
    <location>
        <begin position="87"/>
        <end position="98"/>
    </location>
</feature>
<feature type="compositionally biased region" description="Polar residues" evidence="1">
    <location>
        <begin position="315"/>
        <end position="339"/>
    </location>
</feature>
<dbReference type="Gene3D" id="1.10.340.70">
    <property type="match status" value="1"/>
</dbReference>
<keyword evidence="4" id="KW-1185">Reference proteome</keyword>
<dbReference type="OrthoDB" id="2499658at2759"/>
<name>A0A232LX49_9EURO</name>
<accession>A0A232LX49</accession>
<protein>
    <recommendedName>
        <fullName evidence="2">Integrase zinc-binding domain-containing protein</fullName>
    </recommendedName>
</protein>
<evidence type="ECO:0000256" key="1">
    <source>
        <dbReference type="SAM" id="MobiDB-lite"/>
    </source>
</evidence>
<dbReference type="Proteomes" id="UP000243515">
    <property type="component" value="Unassembled WGS sequence"/>
</dbReference>
<evidence type="ECO:0000259" key="2">
    <source>
        <dbReference type="Pfam" id="PF17921"/>
    </source>
</evidence>
<dbReference type="InterPro" id="IPR041588">
    <property type="entry name" value="Integrase_H2C2"/>
</dbReference>
<gene>
    <name evidence="3" type="ORF">Egran_03496</name>
</gene>
<dbReference type="AlphaFoldDB" id="A0A232LX49"/>
<feature type="domain" description="Integrase zinc-binding" evidence="2">
    <location>
        <begin position="256"/>
        <end position="304"/>
    </location>
</feature>
<feature type="region of interest" description="Disordered" evidence="1">
    <location>
        <begin position="56"/>
        <end position="99"/>
    </location>
</feature>
<reference evidence="3 4" key="1">
    <citation type="journal article" date="2015" name="Environ. Microbiol.">
        <title>Metagenome sequence of Elaphomyces granulatus from sporocarp tissue reveals Ascomycota ectomycorrhizal fingerprints of genome expansion and a Proteobacteria-rich microbiome.</title>
        <authorList>
            <person name="Quandt C.A."/>
            <person name="Kohler A."/>
            <person name="Hesse C.N."/>
            <person name="Sharpton T.J."/>
            <person name="Martin F."/>
            <person name="Spatafora J.W."/>
        </authorList>
    </citation>
    <scope>NUCLEOTIDE SEQUENCE [LARGE SCALE GENOMIC DNA]</scope>
    <source>
        <strain evidence="3 4">OSC145934</strain>
    </source>
</reference>
<comment type="caution">
    <text evidence="3">The sequence shown here is derived from an EMBL/GenBank/DDBJ whole genome shotgun (WGS) entry which is preliminary data.</text>
</comment>
<sequence>MNGYRRRSSQAHDNYIINQNLSVSDCYDRTETHDFGYDTPSQYSVVHHQPFSPYPSPYNPSYSHPPSILPSTMSSQNSSPRPPSQPHTQGFQHPQQYYLSPPRYLNGPRYFPLCDTLNENDVESQESQNEDSMTSEPVVPSLEGFPNVEEFDQLMKSYVNDLSVKKQDKALIHAKRARNIRTVLVDPKDTAVESAQFRCETFLTSTFSRWGGWGVRRKGFWVKKMFKLQPADSRTPDSKKLICHEGKPVAIREKLFKILTKAHQQCQHGGRDKTSAQVRRIYSWVPKELISRFVKICPTCQVRRGGSHISPPNSPTSSPRQETASRSPSLPSPTESGRGSSFARVSLAEASQNGSYAQNHNCWADNPQHLQGQMNSNSGLVPSFTMRSVNLLTTNAPASLNPLLNDTPGTPGHVSNYNTGYISTQGNPRHHNY</sequence>
<feature type="region of interest" description="Disordered" evidence="1">
    <location>
        <begin position="304"/>
        <end position="341"/>
    </location>
</feature>
<evidence type="ECO:0000313" key="4">
    <source>
        <dbReference type="Proteomes" id="UP000243515"/>
    </source>
</evidence>
<evidence type="ECO:0000313" key="3">
    <source>
        <dbReference type="EMBL" id="OXV08739.1"/>
    </source>
</evidence>
<proteinExistence type="predicted"/>